<sequence length="106" mass="12321">TGSVWQQQQQRAREKKKKRETETEWHVSFQGSWVSRRFQGWGGGRPDELDVMFGAVQAYTASVQTEYERRPSNPLFQLDRDARGVCRAHSQVHPLECSPTKAYLPR</sequence>
<dbReference type="EMBL" id="CACQ02009024">
    <property type="protein sequence ID" value="CCF46753.1"/>
    <property type="molecule type" value="Genomic_DNA"/>
</dbReference>
<evidence type="ECO:0000313" key="2">
    <source>
        <dbReference type="EMBL" id="CCF46753.1"/>
    </source>
</evidence>
<organism evidence="2 3">
    <name type="scientific">Colletotrichum higginsianum (strain IMI 349063)</name>
    <name type="common">Crucifer anthracnose fungus</name>
    <dbReference type="NCBI Taxonomy" id="759273"/>
    <lineage>
        <taxon>Eukaryota</taxon>
        <taxon>Fungi</taxon>
        <taxon>Dikarya</taxon>
        <taxon>Ascomycota</taxon>
        <taxon>Pezizomycotina</taxon>
        <taxon>Sordariomycetes</taxon>
        <taxon>Hypocreomycetidae</taxon>
        <taxon>Glomerellales</taxon>
        <taxon>Glomerellaceae</taxon>
        <taxon>Colletotrichum</taxon>
        <taxon>Colletotrichum destructivum species complex</taxon>
    </lineage>
</organism>
<accession>H1W2P0</accession>
<evidence type="ECO:0000313" key="3">
    <source>
        <dbReference type="Proteomes" id="UP000007174"/>
    </source>
</evidence>
<proteinExistence type="predicted"/>
<dbReference type="AlphaFoldDB" id="H1W2P0"/>
<gene>
    <name evidence="2" type="ORF">CH063_15419</name>
</gene>
<dbReference type="HOGENOM" id="CLU_2229454_0_0_1"/>
<reference evidence="3" key="1">
    <citation type="journal article" date="2012" name="Nat. Genet.">
        <title>Lifestyle transitions in plant pathogenic Colletotrichum fungi deciphered by genome and transcriptome analyses.</title>
        <authorList>
            <person name="O'Connell R.J."/>
            <person name="Thon M.R."/>
            <person name="Hacquard S."/>
            <person name="Amyotte S.G."/>
            <person name="Kleemann J."/>
            <person name="Torres M.F."/>
            <person name="Damm U."/>
            <person name="Buiate E.A."/>
            <person name="Epstein L."/>
            <person name="Alkan N."/>
            <person name="Altmueller J."/>
            <person name="Alvarado-Balderrama L."/>
            <person name="Bauser C.A."/>
            <person name="Becker C."/>
            <person name="Birren B.W."/>
            <person name="Chen Z."/>
            <person name="Choi J."/>
            <person name="Crouch J.A."/>
            <person name="Duvick J.P."/>
            <person name="Farman M.A."/>
            <person name="Gan P."/>
            <person name="Heiman D."/>
            <person name="Henrissat B."/>
            <person name="Howard R.J."/>
            <person name="Kabbage M."/>
            <person name="Koch C."/>
            <person name="Kracher B."/>
            <person name="Kubo Y."/>
            <person name="Law A.D."/>
            <person name="Lebrun M.-H."/>
            <person name="Lee Y.-H."/>
            <person name="Miyara I."/>
            <person name="Moore N."/>
            <person name="Neumann U."/>
            <person name="Nordstroem K."/>
            <person name="Panaccione D.G."/>
            <person name="Panstruga R."/>
            <person name="Place M."/>
            <person name="Proctor R.H."/>
            <person name="Prusky D."/>
            <person name="Rech G."/>
            <person name="Reinhardt R."/>
            <person name="Rollins J.A."/>
            <person name="Rounsley S."/>
            <person name="Schardl C.L."/>
            <person name="Schwartz D.C."/>
            <person name="Shenoy N."/>
            <person name="Shirasu K."/>
            <person name="Sikhakolli U.R."/>
            <person name="Stueber K."/>
            <person name="Sukno S.A."/>
            <person name="Sweigard J.A."/>
            <person name="Takano Y."/>
            <person name="Takahara H."/>
            <person name="Trail F."/>
            <person name="van der Does H.C."/>
            <person name="Voll L.M."/>
            <person name="Will I."/>
            <person name="Young S."/>
            <person name="Zeng Q."/>
            <person name="Zhang J."/>
            <person name="Zhou S."/>
            <person name="Dickman M.B."/>
            <person name="Schulze-Lefert P."/>
            <person name="Ver Loren van Themaat E."/>
            <person name="Ma L.-J."/>
            <person name="Vaillancourt L.J."/>
        </authorList>
    </citation>
    <scope>NUCLEOTIDE SEQUENCE [LARGE SCALE GENOMIC DNA]</scope>
    <source>
        <strain evidence="3">IMI 349063</strain>
    </source>
</reference>
<name>H1W2P0_COLHI</name>
<feature type="region of interest" description="Disordered" evidence="1">
    <location>
        <begin position="1"/>
        <end position="23"/>
    </location>
</feature>
<evidence type="ECO:0000256" key="1">
    <source>
        <dbReference type="SAM" id="MobiDB-lite"/>
    </source>
</evidence>
<protein>
    <submittedName>
        <fullName evidence="2">Uncharacterized protein</fullName>
    </submittedName>
</protein>
<dbReference type="Proteomes" id="UP000007174">
    <property type="component" value="Unassembled WGS sequence"/>
</dbReference>
<feature type="non-terminal residue" evidence="2">
    <location>
        <position position="1"/>
    </location>
</feature>
<feature type="compositionally biased region" description="Low complexity" evidence="1">
    <location>
        <begin position="1"/>
        <end position="10"/>
    </location>
</feature>